<proteinExistence type="predicted"/>
<name>A0A3G9INJ8_9BACL</name>
<evidence type="ECO:0000313" key="2">
    <source>
        <dbReference type="Proteomes" id="UP000275368"/>
    </source>
</evidence>
<keyword evidence="2" id="KW-1185">Reference proteome</keyword>
<dbReference type="OrthoDB" id="2662298at2"/>
<gene>
    <name evidence="1" type="ORF">Back11_11570</name>
</gene>
<sequence>MTPDQQRRMFQRLKGMSNERFWKQMNVFLTKSYAAAERQYGEAMDIVLTPKQKEAVIAKAKEIRVDWDKLDTIDIENTAGEELA</sequence>
<evidence type="ECO:0000313" key="1">
    <source>
        <dbReference type="EMBL" id="BBH19812.1"/>
    </source>
</evidence>
<accession>A0A3G9INJ8</accession>
<reference evidence="1 2" key="1">
    <citation type="submission" date="2018-11" db="EMBL/GenBank/DDBJ databases">
        <title>Complete genome sequence of Paenibacillus baekrokdamisoli strain KCTC 33723.</title>
        <authorList>
            <person name="Kang S.W."/>
            <person name="Lee K.C."/>
            <person name="Kim K.K."/>
            <person name="Kim J.S."/>
            <person name="Kim D.S."/>
            <person name="Ko S.H."/>
            <person name="Yang S.H."/>
            <person name="Lee J.S."/>
        </authorList>
    </citation>
    <scope>NUCLEOTIDE SEQUENCE [LARGE SCALE GENOMIC DNA]</scope>
    <source>
        <strain evidence="1 2">KCTC 33723</strain>
    </source>
</reference>
<dbReference type="KEGG" id="pbk:Back11_11570"/>
<dbReference type="AlphaFoldDB" id="A0A3G9INJ8"/>
<dbReference type="RefSeq" id="WP_125654429.1">
    <property type="nucleotide sequence ID" value="NZ_AP019308.1"/>
</dbReference>
<dbReference type="EMBL" id="AP019308">
    <property type="protein sequence ID" value="BBH19812.1"/>
    <property type="molecule type" value="Genomic_DNA"/>
</dbReference>
<protein>
    <submittedName>
        <fullName evidence="1">Uncharacterized protein</fullName>
    </submittedName>
</protein>
<organism evidence="1 2">
    <name type="scientific">Paenibacillus baekrokdamisoli</name>
    <dbReference type="NCBI Taxonomy" id="1712516"/>
    <lineage>
        <taxon>Bacteria</taxon>
        <taxon>Bacillati</taxon>
        <taxon>Bacillota</taxon>
        <taxon>Bacilli</taxon>
        <taxon>Bacillales</taxon>
        <taxon>Paenibacillaceae</taxon>
        <taxon>Paenibacillus</taxon>
    </lineage>
</organism>
<dbReference type="Proteomes" id="UP000275368">
    <property type="component" value="Chromosome"/>
</dbReference>